<keyword evidence="3" id="KW-1185">Reference proteome</keyword>
<sequence>QSLICWVKHLPCHSKTQQRWKRHPWALPTPIVLDVGRFEIYAATATPPGPGPPPRGELAAGPPPAAAEMPRWAAGLAPILYEPLRFFCPAAAAAEGGGAARRPGEQPQLEGEICELGIRLKELELQALVGDGFDAQQYKFLKALKEEKIQMKARQKLKKQPPT</sequence>
<feature type="region of interest" description="Disordered" evidence="1">
    <location>
        <begin position="44"/>
        <end position="65"/>
    </location>
</feature>
<reference evidence="2" key="1">
    <citation type="submission" date="2025-08" db="UniProtKB">
        <authorList>
            <consortium name="Ensembl"/>
        </authorList>
    </citation>
    <scope>IDENTIFICATION</scope>
</reference>
<reference evidence="2" key="2">
    <citation type="submission" date="2025-09" db="UniProtKB">
        <authorList>
            <consortium name="Ensembl"/>
        </authorList>
    </citation>
    <scope>IDENTIFICATION</scope>
</reference>
<evidence type="ECO:0000256" key="1">
    <source>
        <dbReference type="SAM" id="MobiDB-lite"/>
    </source>
</evidence>
<accession>A0A8D0FKX3</accession>
<dbReference type="PANTHER" id="PTHR36288:SF1">
    <property type="entry name" value="SIMILAR TO RIKEN CDNA A930018P22"/>
    <property type="match status" value="1"/>
</dbReference>
<evidence type="ECO:0000313" key="3">
    <source>
        <dbReference type="Proteomes" id="UP000694551"/>
    </source>
</evidence>
<name>A0A8D0FKX3_STROC</name>
<proteinExistence type="predicted"/>
<dbReference type="PANTHER" id="PTHR36288">
    <property type="entry name" value="SIMILAR TO RIKEN CDNA A930018P22"/>
    <property type="match status" value="1"/>
</dbReference>
<protein>
    <submittedName>
        <fullName evidence="2">Chromosome 11 open reading frame 91</fullName>
    </submittedName>
</protein>
<dbReference type="AlphaFoldDB" id="A0A8D0FKX3"/>
<dbReference type="Pfam" id="PF17669">
    <property type="entry name" value="DUF5529"/>
    <property type="match status" value="1"/>
</dbReference>
<dbReference type="InterPro" id="IPR040027">
    <property type="entry name" value="C11orf91-like"/>
</dbReference>
<organism evidence="2 3">
    <name type="scientific">Strix occidentalis caurina</name>
    <name type="common">northern spotted owl</name>
    <dbReference type="NCBI Taxonomy" id="311401"/>
    <lineage>
        <taxon>Eukaryota</taxon>
        <taxon>Metazoa</taxon>
        <taxon>Chordata</taxon>
        <taxon>Craniata</taxon>
        <taxon>Vertebrata</taxon>
        <taxon>Euteleostomi</taxon>
        <taxon>Archelosauria</taxon>
        <taxon>Archosauria</taxon>
        <taxon>Dinosauria</taxon>
        <taxon>Saurischia</taxon>
        <taxon>Theropoda</taxon>
        <taxon>Coelurosauria</taxon>
        <taxon>Aves</taxon>
        <taxon>Neognathae</taxon>
        <taxon>Neoaves</taxon>
        <taxon>Telluraves</taxon>
        <taxon>Strigiformes</taxon>
        <taxon>Strigidae</taxon>
        <taxon>Strix</taxon>
    </lineage>
</organism>
<dbReference type="Ensembl" id="ENSSOCT00000018862.1">
    <property type="protein sequence ID" value="ENSSOCP00000018393.1"/>
    <property type="gene ID" value="ENSSOCG00000013800.1"/>
</dbReference>
<feature type="compositionally biased region" description="Pro residues" evidence="1">
    <location>
        <begin position="47"/>
        <end position="65"/>
    </location>
</feature>
<dbReference type="Proteomes" id="UP000694551">
    <property type="component" value="Unplaced"/>
</dbReference>
<evidence type="ECO:0000313" key="2">
    <source>
        <dbReference type="Ensembl" id="ENSSOCP00000018393.1"/>
    </source>
</evidence>